<proteinExistence type="predicted"/>
<dbReference type="GO" id="GO:0006355">
    <property type="term" value="P:regulation of DNA-templated transcription"/>
    <property type="evidence" value="ECO:0007669"/>
    <property type="project" value="InterPro"/>
</dbReference>
<name>A0A7S7JGE8_LACRG</name>
<organism evidence="1 2">
    <name type="scientific">Lacticaseibacillus rhamnosus (strain ATCC 53103 / LMG 18243 / GG)</name>
    <name type="common">Lactobacillus rhamnosus</name>
    <dbReference type="NCBI Taxonomy" id="568703"/>
    <lineage>
        <taxon>Bacteria</taxon>
        <taxon>Bacillati</taxon>
        <taxon>Bacillota</taxon>
        <taxon>Bacilli</taxon>
        <taxon>Lactobacillales</taxon>
        <taxon>Lactobacillaceae</taxon>
        <taxon>Lacticaseibacillus</taxon>
    </lineage>
</organism>
<gene>
    <name evidence="1" type="ordered locus">LRHM_0407</name>
</gene>
<protein>
    <submittedName>
        <fullName evidence="1">Uncharacterized protein</fullName>
    </submittedName>
</protein>
<dbReference type="SUPFAM" id="SSF63520">
    <property type="entry name" value="PTS-regulatory domain, PRD"/>
    <property type="match status" value="1"/>
</dbReference>
<evidence type="ECO:0000313" key="2">
    <source>
        <dbReference type="Proteomes" id="UP000002067"/>
    </source>
</evidence>
<dbReference type="PROSITE" id="PS51372">
    <property type="entry name" value="PRD_2"/>
    <property type="match status" value="1"/>
</dbReference>
<dbReference type="InterPro" id="IPR036634">
    <property type="entry name" value="PRD_sf"/>
</dbReference>
<reference evidence="1 2" key="1">
    <citation type="journal article" date="2009" name="J. Bacteriol.">
        <title>Complete genome sequence of the probiotic Lactobacillus rhamnosus ATCC 53103.</title>
        <authorList>
            <person name="Morita H."/>
            <person name="Toh H."/>
            <person name="Oshima K."/>
            <person name="Murakami M."/>
            <person name="Taylor T.D."/>
            <person name="Igimi S."/>
            <person name="Hattori M."/>
        </authorList>
    </citation>
    <scope>NUCLEOTIDE SEQUENCE [LARGE SCALE GENOMIC DNA]</scope>
    <source>
        <strain evidence="2">ATCC 53103 / LMG 18243 / GG [Tokyo]</strain>
    </source>
</reference>
<dbReference type="Pfam" id="PF00874">
    <property type="entry name" value="PRD"/>
    <property type="match status" value="1"/>
</dbReference>
<dbReference type="Proteomes" id="UP000002067">
    <property type="component" value="Chromosome"/>
</dbReference>
<dbReference type="KEGG" id="lrg:LRHM_0407"/>
<dbReference type="KEGG" id="lrh:LGG_00421"/>
<dbReference type="Gene3D" id="1.10.1790.10">
    <property type="entry name" value="PRD domain"/>
    <property type="match status" value="1"/>
</dbReference>
<evidence type="ECO:0000313" key="1">
    <source>
        <dbReference type="EMBL" id="BAI40934.1"/>
    </source>
</evidence>
<dbReference type="EMBL" id="AP011548">
    <property type="protein sequence ID" value="BAI40934.1"/>
    <property type="molecule type" value="Genomic_DNA"/>
</dbReference>
<sequence>MSDETAKKLQILYDVGKLSDEDLAFIRLADQYLVRTVGERDSEMFLIHLSIALERSHKQEPVDALPDNLWAEVTADPEYLNALNIWKHIAESRPVNFSDFETRYIIMHLVNILRRG</sequence>
<dbReference type="RefSeq" id="WP_014569075.1">
    <property type="nucleotide sequence ID" value="NC_013198.1"/>
</dbReference>
<accession>A0A7S7JGE8</accession>
<dbReference type="AlphaFoldDB" id="A0A7S7JGE8"/>
<dbReference type="InterPro" id="IPR011608">
    <property type="entry name" value="PRD"/>
</dbReference>